<dbReference type="Proteomes" id="UP000032361">
    <property type="component" value="Unassembled WGS sequence"/>
</dbReference>
<keyword evidence="3" id="KW-1185">Reference proteome</keyword>
<dbReference type="STRING" id="1382798.PK35_13275"/>
<evidence type="ECO:0000313" key="3">
    <source>
        <dbReference type="Proteomes" id="UP000032361"/>
    </source>
</evidence>
<accession>A0A0D7VXV3</accession>
<evidence type="ECO:0000256" key="1">
    <source>
        <dbReference type="SAM" id="Phobius"/>
    </source>
</evidence>
<comment type="caution">
    <text evidence="2">The sequence shown here is derived from an EMBL/GenBank/DDBJ whole genome shotgun (WGS) entry which is preliminary data.</text>
</comment>
<reference evidence="2 3" key="1">
    <citation type="journal article" date="2015" name="Antonie Van Leeuwenhoek">
        <title>Tamlana nanhaiensis sp. nov., isolated from surface seawater collected from the South China Sea.</title>
        <authorList>
            <person name="Liu X."/>
            <person name="Lai Q."/>
            <person name="Du Y."/>
            <person name="Li G."/>
            <person name="Sun F."/>
            <person name="Shao Z."/>
        </authorList>
    </citation>
    <scope>NUCLEOTIDE SEQUENCE [LARGE SCALE GENOMIC DNA]</scope>
    <source>
        <strain evidence="2 3">FHC16</strain>
    </source>
</reference>
<protein>
    <submittedName>
        <fullName evidence="2">Uncharacterized protein</fullName>
    </submittedName>
</protein>
<name>A0A0D7VXV3_9FLAO</name>
<feature type="transmembrane region" description="Helical" evidence="1">
    <location>
        <begin position="92"/>
        <end position="114"/>
    </location>
</feature>
<gene>
    <name evidence="2" type="ORF">PK35_13275</name>
</gene>
<keyword evidence="1" id="KW-1133">Transmembrane helix</keyword>
<proteinExistence type="predicted"/>
<dbReference type="EMBL" id="JTDV01000013">
    <property type="protein sequence ID" value="KJD31720.1"/>
    <property type="molecule type" value="Genomic_DNA"/>
</dbReference>
<organism evidence="2 3">
    <name type="scientific">Neotamlana nanhaiensis</name>
    <dbReference type="NCBI Taxonomy" id="1382798"/>
    <lineage>
        <taxon>Bacteria</taxon>
        <taxon>Pseudomonadati</taxon>
        <taxon>Bacteroidota</taxon>
        <taxon>Flavobacteriia</taxon>
        <taxon>Flavobacteriales</taxon>
        <taxon>Flavobacteriaceae</taxon>
        <taxon>Neotamlana</taxon>
    </lineage>
</organism>
<dbReference type="PATRIC" id="fig|1382798.3.peg.1216"/>
<dbReference type="AlphaFoldDB" id="A0A0D7VXV3"/>
<evidence type="ECO:0000313" key="2">
    <source>
        <dbReference type="EMBL" id="KJD31720.1"/>
    </source>
</evidence>
<dbReference type="OrthoDB" id="1139350at2"/>
<keyword evidence="1" id="KW-0812">Transmembrane</keyword>
<dbReference type="RefSeq" id="WP_044627042.1">
    <property type="nucleotide sequence ID" value="NZ_JTDV01000013.1"/>
</dbReference>
<sequence>MAKKHIKINEFNLKNNCPVCYSNDGLKLTFKQQLIENAFYKATTLDTLNELFCNTCNSNIYPVQWTDDLERVFEYHKRAITPKSKSFHLKKLTWLIVILTAIITVSAIGFMVLYN</sequence>
<keyword evidence="1" id="KW-0472">Membrane</keyword>